<feature type="region of interest" description="Disordered" evidence="2">
    <location>
        <begin position="1"/>
        <end position="21"/>
    </location>
</feature>
<feature type="region of interest" description="Disordered" evidence="2">
    <location>
        <begin position="73"/>
        <end position="100"/>
    </location>
</feature>
<organism evidence="3">
    <name type="scientific">Prunus dulcis</name>
    <name type="common">Almond</name>
    <name type="synonym">Amygdalus dulcis</name>
    <dbReference type="NCBI Taxonomy" id="3755"/>
    <lineage>
        <taxon>Eukaryota</taxon>
        <taxon>Viridiplantae</taxon>
        <taxon>Streptophyta</taxon>
        <taxon>Embryophyta</taxon>
        <taxon>Tracheophyta</taxon>
        <taxon>Spermatophyta</taxon>
        <taxon>Magnoliopsida</taxon>
        <taxon>eudicotyledons</taxon>
        <taxon>Gunneridae</taxon>
        <taxon>Pentapetalae</taxon>
        <taxon>rosids</taxon>
        <taxon>fabids</taxon>
        <taxon>Rosales</taxon>
        <taxon>Rosaceae</taxon>
        <taxon>Amygdaloideae</taxon>
        <taxon>Amygdaleae</taxon>
        <taxon>Prunus</taxon>
    </lineage>
</organism>
<dbReference type="AlphaFoldDB" id="A0A4Y1R8X5"/>
<dbReference type="PANTHER" id="PTHR35493">
    <property type="entry name" value="STRUCTURAL MAINTENANCE OF CHROMOSOMES PROTEIN"/>
    <property type="match status" value="1"/>
</dbReference>
<accession>A0A4Y1R8X5</accession>
<feature type="compositionally biased region" description="Low complexity" evidence="2">
    <location>
        <begin position="73"/>
        <end position="93"/>
    </location>
</feature>
<proteinExistence type="predicted"/>
<protein>
    <submittedName>
        <fullName evidence="3">Uncharacterized protein</fullName>
    </submittedName>
</protein>
<reference evidence="3" key="1">
    <citation type="journal article" date="2019" name="Science">
        <title>Mutation of a bHLH transcription factor allowed almond domestication.</title>
        <authorList>
            <person name="Sanchez-Perez R."/>
            <person name="Pavan S."/>
            <person name="Mazzeo R."/>
            <person name="Moldovan C."/>
            <person name="Aiese Cigliano R."/>
            <person name="Del Cueto J."/>
            <person name="Ricciardi F."/>
            <person name="Lotti C."/>
            <person name="Ricciardi L."/>
            <person name="Dicenta F."/>
            <person name="Lopez-Marques R.L."/>
            <person name="Lindberg Moller B."/>
        </authorList>
    </citation>
    <scope>NUCLEOTIDE SEQUENCE</scope>
</reference>
<evidence type="ECO:0000256" key="2">
    <source>
        <dbReference type="SAM" id="MobiDB-lite"/>
    </source>
</evidence>
<feature type="region of interest" description="Disordered" evidence="2">
    <location>
        <begin position="285"/>
        <end position="324"/>
    </location>
</feature>
<name>A0A4Y1R8X5_PRUDU</name>
<dbReference type="PANTHER" id="PTHR35493:SF1">
    <property type="entry name" value="STRUCTURAL MAINTENANCE OF CHROMOSOMES PROTEIN"/>
    <property type="match status" value="1"/>
</dbReference>
<feature type="coiled-coil region" evidence="1">
    <location>
        <begin position="208"/>
        <end position="264"/>
    </location>
</feature>
<feature type="compositionally biased region" description="Low complexity" evidence="2">
    <location>
        <begin position="310"/>
        <end position="322"/>
    </location>
</feature>
<sequence length="506" mass="55857">MAQKFELGQRQDTAADSATCPGAPPLFQNHSIIQFQLQILSSSRSVPPSSSETLALAELSKSAQCLTMKPSSRYSSYDARSSTSSHFSDPSSSTELKLPTSSRAVVKSKASDPNIATMMKTFMEKRSTSKAKPIKATGLMIPSDLIAGDLKNMARNGAGSNLTALGRKLFGKGTGTTSSDKKKEVKALTEVKGNTRTLAMVLRSERELLNLNKEKEVEIAELKLMLEEKNRELQEMLEKQGSELKQAKQVIPNLQRQVTSLTGQLQCLAEDLAEVKADKCSVRARFQRDDSSPRTPTYDDNEPSNSVEFSSGDPTSPGSPDDMFLKDLNPCLTPYYAKTKSKEFDEMGYDSPYGHHESLSQNKMEFGFNFCAKKLSRSSDCSQKSEAESRIAQANRRLVSNLPSYAQDILTKSINSMALNVRVLANIGCDNMRIVDKEVSSAAVVDSDHLVLGTRWYKAPGWKMKSSRWSTDIGDSDNWESPGIKKVKDRYGCDVLFSICRRIAKP</sequence>
<evidence type="ECO:0000313" key="3">
    <source>
        <dbReference type="EMBL" id="BBH00644.1"/>
    </source>
</evidence>
<gene>
    <name evidence="3" type="ORF">Prudu_010684</name>
</gene>
<keyword evidence="1" id="KW-0175">Coiled coil</keyword>
<evidence type="ECO:0000256" key="1">
    <source>
        <dbReference type="SAM" id="Coils"/>
    </source>
</evidence>
<dbReference type="EMBL" id="AP019300">
    <property type="protein sequence ID" value="BBH00644.1"/>
    <property type="molecule type" value="Genomic_DNA"/>
</dbReference>